<dbReference type="EMBL" id="JBHTMX010000029">
    <property type="protein sequence ID" value="MFD1331526.1"/>
    <property type="molecule type" value="Genomic_DNA"/>
</dbReference>
<name>A0ABW3Z5J2_9HYPH</name>
<evidence type="ECO:0000313" key="1">
    <source>
        <dbReference type="EMBL" id="MFD1331526.1"/>
    </source>
</evidence>
<protein>
    <submittedName>
        <fullName evidence="1">Uncharacterized protein</fullName>
    </submittedName>
</protein>
<organism evidence="1 2">
    <name type="scientific">Methylopila musalis</name>
    <dbReference type="NCBI Taxonomy" id="1134781"/>
    <lineage>
        <taxon>Bacteria</taxon>
        <taxon>Pseudomonadati</taxon>
        <taxon>Pseudomonadota</taxon>
        <taxon>Alphaproteobacteria</taxon>
        <taxon>Hyphomicrobiales</taxon>
        <taxon>Methylopilaceae</taxon>
        <taxon>Methylopila</taxon>
    </lineage>
</organism>
<evidence type="ECO:0000313" key="2">
    <source>
        <dbReference type="Proteomes" id="UP001597171"/>
    </source>
</evidence>
<sequence length="72" mass="7898">MDLVLLVCLAASPETCHQERIAMTVEATDPRMCMAAAVPAIVEWSQENPEWQISRWTCGREARAAALGSPAR</sequence>
<reference evidence="2" key="1">
    <citation type="journal article" date="2019" name="Int. J. Syst. Evol. Microbiol.">
        <title>The Global Catalogue of Microorganisms (GCM) 10K type strain sequencing project: providing services to taxonomists for standard genome sequencing and annotation.</title>
        <authorList>
            <consortium name="The Broad Institute Genomics Platform"/>
            <consortium name="The Broad Institute Genome Sequencing Center for Infectious Disease"/>
            <person name="Wu L."/>
            <person name="Ma J."/>
        </authorList>
    </citation>
    <scope>NUCLEOTIDE SEQUENCE [LARGE SCALE GENOMIC DNA]</scope>
    <source>
        <strain evidence="2">CCUG 61696</strain>
    </source>
</reference>
<keyword evidence="2" id="KW-1185">Reference proteome</keyword>
<dbReference type="Proteomes" id="UP001597171">
    <property type="component" value="Unassembled WGS sequence"/>
</dbReference>
<dbReference type="RefSeq" id="WP_378774734.1">
    <property type="nucleotide sequence ID" value="NZ_JBHTMX010000029.1"/>
</dbReference>
<accession>A0ABW3Z5J2</accession>
<gene>
    <name evidence="1" type="ORF">ACFQ4O_05885</name>
</gene>
<comment type="caution">
    <text evidence="1">The sequence shown here is derived from an EMBL/GenBank/DDBJ whole genome shotgun (WGS) entry which is preliminary data.</text>
</comment>
<proteinExistence type="predicted"/>